<evidence type="ECO:0000256" key="5">
    <source>
        <dbReference type="ARBA" id="ARBA00023136"/>
    </source>
</evidence>
<keyword evidence="2" id="KW-1003">Cell membrane</keyword>
<feature type="domain" description="EamA" evidence="7">
    <location>
        <begin position="6"/>
        <end position="144"/>
    </location>
</feature>
<dbReference type="InterPro" id="IPR051258">
    <property type="entry name" value="Diverse_Substrate_Transporter"/>
</dbReference>
<evidence type="ECO:0000313" key="8">
    <source>
        <dbReference type="EMBL" id="OIQ94968.1"/>
    </source>
</evidence>
<dbReference type="Pfam" id="PF00892">
    <property type="entry name" value="EamA"/>
    <property type="match status" value="2"/>
</dbReference>
<proteinExistence type="predicted"/>
<evidence type="ECO:0000259" key="7">
    <source>
        <dbReference type="Pfam" id="PF00892"/>
    </source>
</evidence>
<feature type="transmembrane region" description="Helical" evidence="6">
    <location>
        <begin position="40"/>
        <end position="57"/>
    </location>
</feature>
<feature type="transmembrane region" description="Helical" evidence="6">
    <location>
        <begin position="69"/>
        <end position="88"/>
    </location>
</feature>
<feature type="domain" description="EamA" evidence="7">
    <location>
        <begin position="162"/>
        <end position="296"/>
    </location>
</feature>
<evidence type="ECO:0000256" key="4">
    <source>
        <dbReference type="ARBA" id="ARBA00022989"/>
    </source>
</evidence>
<feature type="transmembrane region" description="Helical" evidence="6">
    <location>
        <begin position="230"/>
        <end position="247"/>
    </location>
</feature>
<protein>
    <submittedName>
        <fullName evidence="8">EamA-like transporter family protein</fullName>
    </submittedName>
</protein>
<keyword evidence="3 6" id="KW-0812">Transmembrane</keyword>
<name>A0A1J5RFS9_9ZZZZ</name>
<feature type="transmembrane region" description="Helical" evidence="6">
    <location>
        <begin position="100"/>
        <end position="120"/>
    </location>
</feature>
<feature type="transmembrane region" description="Helical" evidence="6">
    <location>
        <begin position="284"/>
        <end position="304"/>
    </location>
</feature>
<dbReference type="EMBL" id="MLJW01000176">
    <property type="protein sequence ID" value="OIQ94968.1"/>
    <property type="molecule type" value="Genomic_DNA"/>
</dbReference>
<dbReference type="PANTHER" id="PTHR42920:SF14">
    <property type="entry name" value="TRANSPORTER, DRUG_METABOLITE EXPORTER FAMILY"/>
    <property type="match status" value="1"/>
</dbReference>
<dbReference type="InterPro" id="IPR000620">
    <property type="entry name" value="EamA_dom"/>
</dbReference>
<sequence>MQNYAKGVLFCLIATLSWGGMFPVMNSALIHIDPFTFTSLRYTLAGLAFLALLIYREGLGALNLKQQRLALAWLFGTAGFAGFGFLVFLGQKMAGPEGALTASIMMATQPMLGLVVNRVLRKVVPPVYSVFFILLSFCGIALVVTKGDPGALLTEPQSFVADALILLGALCWVVYTIGGTFFPKWSPYKYTAVTTGLGLLSVYTINMVLLITGVIDVPSVSTLRTITPELAYMALVAGFLGVLSWNFGNRILTPRNGVLFMDVVPVTAFLISAAQGIVPDRVQIVGACFTGFALICNNIFMRLFSTLPPRTTPSPLPDQCDVVTARD</sequence>
<dbReference type="AlphaFoldDB" id="A0A1J5RFS9"/>
<accession>A0A1J5RFS9</accession>
<evidence type="ECO:0000256" key="2">
    <source>
        <dbReference type="ARBA" id="ARBA00022475"/>
    </source>
</evidence>
<feature type="transmembrane region" description="Helical" evidence="6">
    <location>
        <begin position="127"/>
        <end position="147"/>
    </location>
</feature>
<comment type="subcellular location">
    <subcellularLocation>
        <location evidence="1">Cell membrane</location>
        <topology evidence="1">Multi-pass membrane protein</topology>
    </subcellularLocation>
</comment>
<keyword evidence="5 6" id="KW-0472">Membrane</keyword>
<feature type="transmembrane region" description="Helical" evidence="6">
    <location>
        <begin position="159"/>
        <end position="178"/>
    </location>
</feature>
<evidence type="ECO:0000256" key="3">
    <source>
        <dbReference type="ARBA" id="ARBA00022692"/>
    </source>
</evidence>
<feature type="transmembrane region" description="Helical" evidence="6">
    <location>
        <begin position="259"/>
        <end position="278"/>
    </location>
</feature>
<evidence type="ECO:0000256" key="6">
    <source>
        <dbReference type="SAM" id="Phobius"/>
    </source>
</evidence>
<reference evidence="8" key="1">
    <citation type="submission" date="2016-10" db="EMBL/GenBank/DDBJ databases">
        <title>Sequence of Gallionella enrichment culture.</title>
        <authorList>
            <person name="Poehlein A."/>
            <person name="Muehling M."/>
            <person name="Daniel R."/>
        </authorList>
    </citation>
    <scope>NUCLEOTIDE SEQUENCE</scope>
</reference>
<evidence type="ECO:0000256" key="1">
    <source>
        <dbReference type="ARBA" id="ARBA00004651"/>
    </source>
</evidence>
<organism evidence="8">
    <name type="scientific">mine drainage metagenome</name>
    <dbReference type="NCBI Taxonomy" id="410659"/>
    <lineage>
        <taxon>unclassified sequences</taxon>
        <taxon>metagenomes</taxon>
        <taxon>ecological metagenomes</taxon>
    </lineage>
</organism>
<comment type="caution">
    <text evidence="8">The sequence shown here is derived from an EMBL/GenBank/DDBJ whole genome shotgun (WGS) entry which is preliminary data.</text>
</comment>
<gene>
    <name evidence="8" type="ORF">GALL_230710</name>
</gene>
<feature type="transmembrane region" description="Helical" evidence="6">
    <location>
        <begin position="190"/>
        <end position="215"/>
    </location>
</feature>
<keyword evidence="4 6" id="KW-1133">Transmembrane helix</keyword>
<dbReference type="GO" id="GO:0005886">
    <property type="term" value="C:plasma membrane"/>
    <property type="evidence" value="ECO:0007669"/>
    <property type="project" value="UniProtKB-SubCell"/>
</dbReference>
<dbReference type="PANTHER" id="PTHR42920">
    <property type="entry name" value="OS03G0707200 PROTEIN-RELATED"/>
    <property type="match status" value="1"/>
</dbReference>